<dbReference type="InterPro" id="IPR002902">
    <property type="entry name" value="GNK2"/>
</dbReference>
<proteinExistence type="predicted"/>
<protein>
    <submittedName>
        <fullName evidence="5">Histone deacetylase HDT1</fullName>
    </submittedName>
</protein>
<dbReference type="CDD" id="cd23509">
    <property type="entry name" value="Gnk2-like"/>
    <property type="match status" value="1"/>
</dbReference>
<feature type="region of interest" description="Disordered" evidence="3">
    <location>
        <begin position="238"/>
        <end position="294"/>
    </location>
</feature>
<feature type="compositionally biased region" description="Acidic residues" evidence="3">
    <location>
        <begin position="240"/>
        <end position="255"/>
    </location>
</feature>
<dbReference type="AlphaFoldDB" id="A0A3L6DEN3"/>
<accession>A0A3L6DEN3</accession>
<evidence type="ECO:0000256" key="1">
    <source>
        <dbReference type="ARBA" id="ARBA00022729"/>
    </source>
</evidence>
<evidence type="ECO:0000313" key="6">
    <source>
        <dbReference type="Proteomes" id="UP000251960"/>
    </source>
</evidence>
<dbReference type="PROSITE" id="PS51473">
    <property type="entry name" value="GNK2"/>
    <property type="match status" value="1"/>
</dbReference>
<dbReference type="InterPro" id="IPR038408">
    <property type="entry name" value="GNK2_sf"/>
</dbReference>
<keyword evidence="1" id="KW-0732">Signal</keyword>
<dbReference type="Gene3D" id="3.30.430.20">
    <property type="entry name" value="Gnk2 domain, C-X8-C-X2-C motif"/>
    <property type="match status" value="1"/>
</dbReference>
<evidence type="ECO:0000313" key="5">
    <source>
        <dbReference type="EMBL" id="PWZ07035.1"/>
    </source>
</evidence>
<name>A0A3L6DEN3_MAIZE</name>
<comment type="caution">
    <text evidence="5">The sequence shown here is derived from an EMBL/GenBank/DDBJ whole genome shotgun (WGS) entry which is preliminary data.</text>
</comment>
<dbReference type="EMBL" id="NCVQ01000010">
    <property type="protein sequence ID" value="PWZ07035.1"/>
    <property type="molecule type" value="Genomic_DNA"/>
</dbReference>
<sequence>MVVAGGRNRAVYALAQCTLDMPPDHYRACLDGAMAERRRKVGGGKMCVAVFGARCTLQYEMDLQFFNVTGNSKMLSLRLDVKPGSTVKCEPGYGFMLHLSQKLATGTLSVDKNPHIQFDLVFDKEFELSHTSKTTSVFFTGYKVEQPFEEDGYPFLFSIELVLFQVEVIKTFFVSLTSCLPSSTMDLDSEDEDEELNVPVVKAKLVGRNRKVKKRQFLEFFKKKDIFNNDLGGPYAFLEDSSDEDDTSDDEEEDTSTPKKHEAGKKRAAESSVLKTPLSDKKAKVATPSAQKTG</sequence>
<gene>
    <name evidence="5" type="primary">HDT1_1</name>
    <name evidence="5" type="ORF">Zm00014a_016460</name>
</gene>
<feature type="domain" description="Gnk2-homologous" evidence="4">
    <location>
        <begin position="1"/>
        <end position="64"/>
    </location>
</feature>
<reference evidence="5 6" key="1">
    <citation type="journal article" date="2018" name="Nat. Genet.">
        <title>Extensive intraspecific gene order and gene structural variations between Mo17 and other maize genomes.</title>
        <authorList>
            <person name="Sun S."/>
            <person name="Zhou Y."/>
            <person name="Chen J."/>
            <person name="Shi J."/>
            <person name="Zhao H."/>
            <person name="Zhao H."/>
            <person name="Song W."/>
            <person name="Zhang M."/>
            <person name="Cui Y."/>
            <person name="Dong X."/>
            <person name="Liu H."/>
            <person name="Ma X."/>
            <person name="Jiao Y."/>
            <person name="Wang B."/>
            <person name="Wei X."/>
            <person name="Stein J.C."/>
            <person name="Glaubitz J.C."/>
            <person name="Lu F."/>
            <person name="Yu G."/>
            <person name="Liang C."/>
            <person name="Fengler K."/>
            <person name="Li B."/>
            <person name="Rafalski A."/>
            <person name="Schnable P.S."/>
            <person name="Ware D.H."/>
            <person name="Buckler E.S."/>
            <person name="Lai J."/>
        </authorList>
    </citation>
    <scope>NUCLEOTIDE SEQUENCE [LARGE SCALE GENOMIC DNA]</scope>
    <source>
        <strain evidence="6">cv. Missouri 17</strain>
        <tissue evidence="5">Seedling</tissue>
    </source>
</reference>
<feature type="compositionally biased region" description="Basic and acidic residues" evidence="3">
    <location>
        <begin position="256"/>
        <end position="269"/>
    </location>
</feature>
<evidence type="ECO:0000256" key="2">
    <source>
        <dbReference type="ARBA" id="ARBA00022737"/>
    </source>
</evidence>
<keyword evidence="2" id="KW-0677">Repeat</keyword>
<dbReference type="ExpressionAtlas" id="A0A3L6DEN3">
    <property type="expression patterns" value="baseline and differential"/>
</dbReference>
<dbReference type="Proteomes" id="UP000251960">
    <property type="component" value="Chromosome 9"/>
</dbReference>
<evidence type="ECO:0000256" key="3">
    <source>
        <dbReference type="SAM" id="MobiDB-lite"/>
    </source>
</evidence>
<evidence type="ECO:0000259" key="4">
    <source>
        <dbReference type="PROSITE" id="PS51473"/>
    </source>
</evidence>
<organism evidence="5 6">
    <name type="scientific">Zea mays</name>
    <name type="common">Maize</name>
    <dbReference type="NCBI Taxonomy" id="4577"/>
    <lineage>
        <taxon>Eukaryota</taxon>
        <taxon>Viridiplantae</taxon>
        <taxon>Streptophyta</taxon>
        <taxon>Embryophyta</taxon>
        <taxon>Tracheophyta</taxon>
        <taxon>Spermatophyta</taxon>
        <taxon>Magnoliopsida</taxon>
        <taxon>Liliopsida</taxon>
        <taxon>Poales</taxon>
        <taxon>Poaceae</taxon>
        <taxon>PACMAD clade</taxon>
        <taxon>Panicoideae</taxon>
        <taxon>Andropogonodae</taxon>
        <taxon>Andropogoneae</taxon>
        <taxon>Tripsacinae</taxon>
        <taxon>Zea</taxon>
    </lineage>
</organism>